<dbReference type="EnsemblPlants" id="Solyc08g053570.1.1">
    <property type="protein sequence ID" value="Solyc08g053570.1.1.1"/>
    <property type="gene ID" value="Solyc08g053570.1"/>
</dbReference>
<sequence length="55" mass="6326">MKCTTNVPRLKGASRSAPAVRHKQASVKRVLFRRACHWCYAFFVMRLGRATLLMC</sequence>
<evidence type="ECO:0000313" key="1">
    <source>
        <dbReference type="EnsemblPlants" id="Solyc08g053570.1.1.1"/>
    </source>
</evidence>
<protein>
    <submittedName>
        <fullName evidence="1">Uncharacterized protein</fullName>
    </submittedName>
</protein>
<dbReference type="InParanoid" id="A0A3Q7HLF1"/>
<reference evidence="1" key="1">
    <citation type="journal article" date="2012" name="Nature">
        <title>The tomato genome sequence provides insights into fleshy fruit evolution.</title>
        <authorList>
            <consortium name="Tomato Genome Consortium"/>
        </authorList>
    </citation>
    <scope>NUCLEOTIDE SEQUENCE [LARGE SCALE GENOMIC DNA]</scope>
    <source>
        <strain evidence="1">cv. Heinz 1706</strain>
    </source>
</reference>
<keyword evidence="2" id="KW-1185">Reference proteome</keyword>
<dbReference type="Gramene" id="Solyc08g053570.1.1">
    <property type="protein sequence ID" value="Solyc08g053570.1.1.1"/>
    <property type="gene ID" value="Solyc08g053570.1"/>
</dbReference>
<name>A0A3Q7HLF1_SOLLC</name>
<organism evidence="1">
    <name type="scientific">Solanum lycopersicum</name>
    <name type="common">Tomato</name>
    <name type="synonym">Lycopersicon esculentum</name>
    <dbReference type="NCBI Taxonomy" id="4081"/>
    <lineage>
        <taxon>Eukaryota</taxon>
        <taxon>Viridiplantae</taxon>
        <taxon>Streptophyta</taxon>
        <taxon>Embryophyta</taxon>
        <taxon>Tracheophyta</taxon>
        <taxon>Spermatophyta</taxon>
        <taxon>Magnoliopsida</taxon>
        <taxon>eudicotyledons</taxon>
        <taxon>Gunneridae</taxon>
        <taxon>Pentapetalae</taxon>
        <taxon>asterids</taxon>
        <taxon>lamiids</taxon>
        <taxon>Solanales</taxon>
        <taxon>Solanaceae</taxon>
        <taxon>Solanoideae</taxon>
        <taxon>Solaneae</taxon>
        <taxon>Solanum</taxon>
        <taxon>Solanum subgen. Lycopersicon</taxon>
    </lineage>
</organism>
<reference evidence="1" key="2">
    <citation type="submission" date="2019-01" db="UniProtKB">
        <authorList>
            <consortium name="EnsemblPlants"/>
        </authorList>
    </citation>
    <scope>IDENTIFICATION</scope>
    <source>
        <strain evidence="1">cv. Heinz 1706</strain>
    </source>
</reference>
<dbReference type="AlphaFoldDB" id="A0A3Q7HLF1"/>
<accession>A0A3Q7HLF1</accession>
<proteinExistence type="predicted"/>
<dbReference type="PaxDb" id="4081-Solyc08g053570.1.1"/>
<evidence type="ECO:0000313" key="2">
    <source>
        <dbReference type="Proteomes" id="UP000004994"/>
    </source>
</evidence>
<dbReference type="Proteomes" id="UP000004994">
    <property type="component" value="Chromosome 8"/>
</dbReference>